<dbReference type="OrthoDB" id="707246at2"/>
<name>A0A1I4YPD2_9FLAO</name>
<dbReference type="EMBL" id="FOUZ01000011">
    <property type="protein sequence ID" value="SFN39872.1"/>
    <property type="molecule type" value="Genomic_DNA"/>
</dbReference>
<gene>
    <name evidence="1" type="ORF">SAMN05421738_111142</name>
</gene>
<protein>
    <submittedName>
        <fullName evidence="1">Uncharacterized protein</fullName>
    </submittedName>
</protein>
<dbReference type="AlphaFoldDB" id="A0A1I4YPD2"/>
<dbReference type="Proteomes" id="UP000199149">
    <property type="component" value="Unassembled WGS sequence"/>
</dbReference>
<dbReference type="RefSeq" id="WP_092908858.1">
    <property type="nucleotide sequence ID" value="NZ_FOUZ01000011.1"/>
</dbReference>
<proteinExistence type="predicted"/>
<reference evidence="2" key="1">
    <citation type="submission" date="2016-10" db="EMBL/GenBank/DDBJ databases">
        <authorList>
            <person name="Varghese N."/>
            <person name="Submissions S."/>
        </authorList>
    </citation>
    <scope>NUCLEOTIDE SEQUENCE [LARGE SCALE GENOMIC DNA]</scope>
    <source>
        <strain evidence="2">XJ109</strain>
    </source>
</reference>
<keyword evidence="2" id="KW-1185">Reference proteome</keyword>
<evidence type="ECO:0000313" key="2">
    <source>
        <dbReference type="Proteomes" id="UP000199149"/>
    </source>
</evidence>
<evidence type="ECO:0000313" key="1">
    <source>
        <dbReference type="EMBL" id="SFN39872.1"/>
    </source>
</evidence>
<accession>A0A1I4YPD2</accession>
<organism evidence="1 2">
    <name type="scientific">Algoriella xinjiangensis</name>
    <dbReference type="NCBI Taxonomy" id="684065"/>
    <lineage>
        <taxon>Bacteria</taxon>
        <taxon>Pseudomonadati</taxon>
        <taxon>Bacteroidota</taxon>
        <taxon>Flavobacteriia</taxon>
        <taxon>Flavobacteriales</taxon>
        <taxon>Weeksellaceae</taxon>
        <taxon>Algoriella</taxon>
    </lineage>
</organism>
<sequence>MSKLLTLIIFISSFSFGQYIKKATIVLTDGTTIEARDIVYANKVYEFKSLDNLLLNQEITRDIVSELKFDSISYTETVPRIKETLAVHIKPNGLYQAIEDFYSGIPTSTEKIIGREDGGKNYNYPKDLMLFKTTEKKVVSSPFAIVYEDELYLNLKGLNKIESKEMKALYANSEAINRYIRVKYNNDDYYYTEVYQKKSNDAAIVGALLFGPIGAVIGSAINTQSLDKDVFPIILLNQDRKTYQVNDCLNFNKILKDKLNFKIQCKSKEDNSLQNVRKHLIKSQ</sequence>